<reference evidence="3" key="1">
    <citation type="submission" date="2013-09" db="EMBL/GenBank/DDBJ databases">
        <title>Corchorus olitorius genome sequencing.</title>
        <authorList>
            <person name="Alam M."/>
            <person name="Haque M.S."/>
            <person name="Islam M.S."/>
            <person name="Emdad E.M."/>
            <person name="Islam M.M."/>
            <person name="Ahmed B."/>
            <person name="Halim A."/>
            <person name="Hossen Q.M.M."/>
            <person name="Hossain M.Z."/>
            <person name="Ahmed R."/>
            <person name="Khan M.M."/>
            <person name="Islam R."/>
            <person name="Rashid M.M."/>
            <person name="Khan S.A."/>
            <person name="Rahman M.S."/>
            <person name="Alam M."/>
            <person name="Yahiya A.S."/>
            <person name="Khan M.S."/>
            <person name="Azam M.S."/>
            <person name="Haque T."/>
            <person name="Lashkar M.Z.H."/>
            <person name="Akhand A.I."/>
            <person name="Morshed G."/>
            <person name="Roy S."/>
            <person name="Uddin K.S."/>
            <person name="Rabeya T."/>
            <person name="Hossain A.S."/>
            <person name="Chowdhury A."/>
            <person name="Snigdha A.R."/>
            <person name="Mortoza M.S."/>
            <person name="Matin S.A."/>
            <person name="Hoque S.M.E."/>
            <person name="Islam M.K."/>
            <person name="Roy D.K."/>
            <person name="Haider R."/>
            <person name="Moosa M.M."/>
            <person name="Elias S.M."/>
            <person name="Hasan A.M."/>
            <person name="Jahan S."/>
            <person name="Shafiuddin M."/>
            <person name="Mahmood N."/>
            <person name="Shommy N.S."/>
        </authorList>
    </citation>
    <scope>NUCLEOTIDE SEQUENCE [LARGE SCALE GENOMIC DNA]</scope>
    <source>
        <strain evidence="3">cv. O-4</strain>
    </source>
</reference>
<dbReference type="Proteomes" id="UP000187203">
    <property type="component" value="Unassembled WGS sequence"/>
</dbReference>
<sequence>MVDNVHRAATLDLRTKQGRSYSLWSIPRPVPVPRLWWKEVEGVALQHSSSLSTGPATQRARSNPKAKREDTQYSKS</sequence>
<feature type="compositionally biased region" description="Basic and acidic residues" evidence="1">
    <location>
        <begin position="66"/>
        <end position="76"/>
    </location>
</feature>
<gene>
    <name evidence="2" type="ORF">COLO4_25536</name>
</gene>
<name>A0A1R3I266_9ROSI</name>
<protein>
    <submittedName>
        <fullName evidence="2">Uncharacterized protein</fullName>
    </submittedName>
</protein>
<dbReference type="EMBL" id="AWUE01019072">
    <property type="protein sequence ID" value="OMO76591.1"/>
    <property type="molecule type" value="Genomic_DNA"/>
</dbReference>
<keyword evidence="3" id="KW-1185">Reference proteome</keyword>
<comment type="caution">
    <text evidence="2">The sequence shown here is derived from an EMBL/GenBank/DDBJ whole genome shotgun (WGS) entry which is preliminary data.</text>
</comment>
<feature type="compositionally biased region" description="Polar residues" evidence="1">
    <location>
        <begin position="46"/>
        <end position="61"/>
    </location>
</feature>
<organism evidence="2 3">
    <name type="scientific">Corchorus olitorius</name>
    <dbReference type="NCBI Taxonomy" id="93759"/>
    <lineage>
        <taxon>Eukaryota</taxon>
        <taxon>Viridiplantae</taxon>
        <taxon>Streptophyta</taxon>
        <taxon>Embryophyta</taxon>
        <taxon>Tracheophyta</taxon>
        <taxon>Spermatophyta</taxon>
        <taxon>Magnoliopsida</taxon>
        <taxon>eudicotyledons</taxon>
        <taxon>Gunneridae</taxon>
        <taxon>Pentapetalae</taxon>
        <taxon>rosids</taxon>
        <taxon>malvids</taxon>
        <taxon>Malvales</taxon>
        <taxon>Malvaceae</taxon>
        <taxon>Grewioideae</taxon>
        <taxon>Apeibeae</taxon>
        <taxon>Corchorus</taxon>
    </lineage>
</organism>
<evidence type="ECO:0000313" key="2">
    <source>
        <dbReference type="EMBL" id="OMO76591.1"/>
    </source>
</evidence>
<evidence type="ECO:0000256" key="1">
    <source>
        <dbReference type="SAM" id="MobiDB-lite"/>
    </source>
</evidence>
<feature type="region of interest" description="Disordered" evidence="1">
    <location>
        <begin position="46"/>
        <end position="76"/>
    </location>
</feature>
<proteinExistence type="predicted"/>
<accession>A0A1R3I266</accession>
<dbReference type="AlphaFoldDB" id="A0A1R3I266"/>
<evidence type="ECO:0000313" key="3">
    <source>
        <dbReference type="Proteomes" id="UP000187203"/>
    </source>
</evidence>